<protein>
    <submittedName>
        <fullName evidence="1">Uncharacterized protein</fullName>
    </submittedName>
</protein>
<accession>A0A4U1J2C0</accession>
<evidence type="ECO:0000313" key="1">
    <source>
        <dbReference type="EMBL" id="TKD01223.1"/>
    </source>
</evidence>
<dbReference type="EMBL" id="SSMQ01000041">
    <property type="protein sequence ID" value="TKD01223.1"/>
    <property type="molecule type" value="Genomic_DNA"/>
</dbReference>
<dbReference type="Proteomes" id="UP000309215">
    <property type="component" value="Unassembled WGS sequence"/>
</dbReference>
<keyword evidence="2" id="KW-1185">Reference proteome</keyword>
<reference evidence="1 2" key="1">
    <citation type="submission" date="2019-04" db="EMBL/GenBank/DDBJ databases">
        <authorList>
            <person name="Li Y."/>
            <person name="Wang J."/>
        </authorList>
    </citation>
    <scope>NUCLEOTIDE SEQUENCE [LARGE SCALE GENOMIC DNA]</scope>
    <source>
        <strain evidence="1 2">DSM 14668</strain>
    </source>
</reference>
<sequence>MKHSPEALIEIARQYYPGIGITPSTPEYRQTEEHRRLIERRRRAITGAEYEVWRGLLRRLRDRFPDCDVENAFPHFWGAGPVGAHVGGICLPTLARDVGFHSLAFEVSFLVPYYVLHSYRYLYLDEPDSYGNLFPPAERRFELTPEEQPYADGVAHEIAVVYPGYEFMPPEVGHVVVPDVQHHLRYAGEATIYDCLIDEQVFPRKKDA</sequence>
<comment type="caution">
    <text evidence="1">The sequence shown here is derived from an EMBL/GenBank/DDBJ whole genome shotgun (WGS) entry which is preliminary data.</text>
</comment>
<dbReference type="AlphaFoldDB" id="A0A4U1J2C0"/>
<gene>
    <name evidence="1" type="ORF">E8A74_31990</name>
</gene>
<name>A0A4U1J2C0_9BACT</name>
<dbReference type="RefSeq" id="WP_136932915.1">
    <property type="nucleotide sequence ID" value="NZ_SSMQ01000041.1"/>
</dbReference>
<evidence type="ECO:0000313" key="2">
    <source>
        <dbReference type="Proteomes" id="UP000309215"/>
    </source>
</evidence>
<organism evidence="1 2">
    <name type="scientific">Polyangium fumosum</name>
    <dbReference type="NCBI Taxonomy" id="889272"/>
    <lineage>
        <taxon>Bacteria</taxon>
        <taxon>Pseudomonadati</taxon>
        <taxon>Myxococcota</taxon>
        <taxon>Polyangia</taxon>
        <taxon>Polyangiales</taxon>
        <taxon>Polyangiaceae</taxon>
        <taxon>Polyangium</taxon>
    </lineage>
</organism>
<proteinExistence type="predicted"/>
<dbReference type="OrthoDB" id="5510861at2"/>